<evidence type="ECO:0000313" key="1">
    <source>
        <dbReference type="EMBL" id="PIO14134.1"/>
    </source>
</evidence>
<organism evidence="1 2">
    <name type="scientific">Aquarana catesbeiana</name>
    <name type="common">American bullfrog</name>
    <name type="synonym">Rana catesbeiana</name>
    <dbReference type="NCBI Taxonomy" id="8400"/>
    <lineage>
        <taxon>Eukaryota</taxon>
        <taxon>Metazoa</taxon>
        <taxon>Chordata</taxon>
        <taxon>Craniata</taxon>
        <taxon>Vertebrata</taxon>
        <taxon>Euteleostomi</taxon>
        <taxon>Amphibia</taxon>
        <taxon>Batrachia</taxon>
        <taxon>Anura</taxon>
        <taxon>Neobatrachia</taxon>
        <taxon>Ranoidea</taxon>
        <taxon>Ranidae</taxon>
        <taxon>Aquarana</taxon>
    </lineage>
</organism>
<gene>
    <name evidence="1" type="ORF">AB205_0022380</name>
</gene>
<dbReference type="Proteomes" id="UP000228934">
    <property type="component" value="Unassembled WGS sequence"/>
</dbReference>
<protein>
    <submittedName>
        <fullName evidence="1">Uncharacterized protein</fullName>
    </submittedName>
</protein>
<name>A0A2G9QEV5_AQUCT</name>
<dbReference type="EMBL" id="KZ059629">
    <property type="protein sequence ID" value="PIO14134.1"/>
    <property type="molecule type" value="Genomic_DNA"/>
</dbReference>
<keyword evidence="2" id="KW-1185">Reference proteome</keyword>
<dbReference type="AlphaFoldDB" id="A0A2G9QEV5"/>
<accession>A0A2G9QEV5</accession>
<proteinExistence type="predicted"/>
<sequence length="46" mass="5447">MVCYNFKIFCRIVEKTNFEETQCVNMCYLPSREITGRILGVQPFPQ</sequence>
<reference evidence="2" key="1">
    <citation type="journal article" date="2017" name="Nat. Commun.">
        <title>The North American bullfrog draft genome provides insight into hormonal regulation of long noncoding RNA.</title>
        <authorList>
            <person name="Hammond S.A."/>
            <person name="Warren R.L."/>
            <person name="Vandervalk B.P."/>
            <person name="Kucuk E."/>
            <person name="Khan H."/>
            <person name="Gibb E.A."/>
            <person name="Pandoh P."/>
            <person name="Kirk H."/>
            <person name="Zhao Y."/>
            <person name="Jones M."/>
            <person name="Mungall A.J."/>
            <person name="Coope R."/>
            <person name="Pleasance S."/>
            <person name="Moore R.A."/>
            <person name="Holt R.A."/>
            <person name="Round J.M."/>
            <person name="Ohora S."/>
            <person name="Walle B.V."/>
            <person name="Veldhoen N."/>
            <person name="Helbing C.C."/>
            <person name="Birol I."/>
        </authorList>
    </citation>
    <scope>NUCLEOTIDE SEQUENCE [LARGE SCALE GENOMIC DNA]</scope>
</reference>
<evidence type="ECO:0000313" key="2">
    <source>
        <dbReference type="Proteomes" id="UP000228934"/>
    </source>
</evidence>